<dbReference type="InterPro" id="IPR042203">
    <property type="entry name" value="Leu/Phe-tRNA_Trfase_C"/>
</dbReference>
<comment type="function">
    <text evidence="4">Functions in the N-end rule pathway of protein degradation where it conjugates Leu, Phe and, less efficiently, Met from aminoacyl-tRNAs to the N-termini of proteins containing an N-terminal arginine or lysine.</text>
</comment>
<dbReference type="GO" id="GO:0030163">
    <property type="term" value="P:protein catabolic process"/>
    <property type="evidence" value="ECO:0007669"/>
    <property type="project" value="UniProtKB-UniRule"/>
</dbReference>
<dbReference type="SUPFAM" id="SSF55729">
    <property type="entry name" value="Acyl-CoA N-acyltransferases (Nat)"/>
    <property type="match status" value="1"/>
</dbReference>
<sequence length="210" mass="23782">MFLLTDKLEFPPVTTASDEGVVAIGGDLSAERLLLAYENGIFPWSENDDLLLWWSPDPRMVLFPDNFKISKSLRKKLRSNTFEITLNAAFDEVINKCAQAKRKGQEGTWITNGMINAYRHLHEMGKAISVEVWQDSKLVGGLYGLEIDRMFCGESMFHEVSDASKIAFACLVDKCKSEKKEVIDCQVYTEHLNSLGAQEISRSQFLEYLS</sequence>
<comment type="catalytic activity">
    <reaction evidence="4">
        <text>N-terminal L-lysyl-[protein] + L-leucyl-tRNA(Leu) = N-terminal L-leucyl-L-lysyl-[protein] + tRNA(Leu) + H(+)</text>
        <dbReference type="Rhea" id="RHEA:12340"/>
        <dbReference type="Rhea" id="RHEA-COMP:9613"/>
        <dbReference type="Rhea" id="RHEA-COMP:9622"/>
        <dbReference type="Rhea" id="RHEA-COMP:12670"/>
        <dbReference type="Rhea" id="RHEA-COMP:12671"/>
        <dbReference type="ChEBI" id="CHEBI:15378"/>
        <dbReference type="ChEBI" id="CHEBI:65249"/>
        <dbReference type="ChEBI" id="CHEBI:78442"/>
        <dbReference type="ChEBI" id="CHEBI:78494"/>
        <dbReference type="ChEBI" id="CHEBI:133043"/>
        <dbReference type="EC" id="2.3.2.6"/>
    </reaction>
</comment>
<keyword evidence="1 4" id="KW-0963">Cytoplasm</keyword>
<dbReference type="Gene3D" id="3.40.630.70">
    <property type="entry name" value="Leucyl/phenylalanyl-tRNA-protein transferase, C-terminal domain"/>
    <property type="match status" value="1"/>
</dbReference>
<dbReference type="InterPro" id="IPR004616">
    <property type="entry name" value="Leu/Phe-tRNA_Trfase"/>
</dbReference>
<dbReference type="PANTHER" id="PTHR30098:SF2">
    <property type="entry name" value="LEUCYL_PHENYLALANYL-TRNA--PROTEIN TRANSFERASE"/>
    <property type="match status" value="1"/>
</dbReference>
<proteinExistence type="inferred from homology"/>
<organism evidence="5 6">
    <name type="scientific">Spongiivirga citrea</name>
    <dbReference type="NCBI Taxonomy" id="1481457"/>
    <lineage>
        <taxon>Bacteria</taxon>
        <taxon>Pseudomonadati</taxon>
        <taxon>Bacteroidota</taxon>
        <taxon>Flavobacteriia</taxon>
        <taxon>Flavobacteriales</taxon>
        <taxon>Flavobacteriaceae</taxon>
        <taxon>Spongiivirga</taxon>
    </lineage>
</organism>
<dbReference type="EMBL" id="JAABOQ010000003">
    <property type="protein sequence ID" value="NER16983.1"/>
    <property type="molecule type" value="Genomic_DNA"/>
</dbReference>
<name>A0A6M0CJ16_9FLAO</name>
<comment type="catalytic activity">
    <reaction evidence="4">
        <text>L-phenylalanyl-tRNA(Phe) + an N-terminal L-alpha-aminoacyl-[protein] = an N-terminal L-phenylalanyl-L-alpha-aminoacyl-[protein] + tRNA(Phe)</text>
        <dbReference type="Rhea" id="RHEA:43632"/>
        <dbReference type="Rhea" id="RHEA-COMP:9668"/>
        <dbReference type="Rhea" id="RHEA-COMP:9699"/>
        <dbReference type="Rhea" id="RHEA-COMP:10636"/>
        <dbReference type="Rhea" id="RHEA-COMP:10637"/>
        <dbReference type="ChEBI" id="CHEBI:78442"/>
        <dbReference type="ChEBI" id="CHEBI:78531"/>
        <dbReference type="ChEBI" id="CHEBI:78597"/>
        <dbReference type="ChEBI" id="CHEBI:83561"/>
        <dbReference type="EC" id="2.3.2.6"/>
    </reaction>
</comment>
<dbReference type="Proteomes" id="UP000474296">
    <property type="component" value="Unassembled WGS sequence"/>
</dbReference>
<dbReference type="InterPro" id="IPR042221">
    <property type="entry name" value="Leu/Phe-tRNA_Trfase_N"/>
</dbReference>
<dbReference type="GO" id="GO:0008914">
    <property type="term" value="F:leucyl-tRNA--protein transferase activity"/>
    <property type="evidence" value="ECO:0007669"/>
    <property type="project" value="UniProtKB-UniRule"/>
</dbReference>
<dbReference type="Pfam" id="PF03588">
    <property type="entry name" value="Leu_Phe_trans"/>
    <property type="match status" value="1"/>
</dbReference>
<dbReference type="AlphaFoldDB" id="A0A6M0CJ16"/>
<evidence type="ECO:0000256" key="3">
    <source>
        <dbReference type="ARBA" id="ARBA00023315"/>
    </source>
</evidence>
<gene>
    <name evidence="4" type="primary">aat</name>
    <name evidence="5" type="ORF">GWK10_07160</name>
</gene>
<comment type="catalytic activity">
    <reaction evidence="4">
        <text>N-terminal L-arginyl-[protein] + L-leucyl-tRNA(Leu) = N-terminal L-leucyl-L-arginyl-[protein] + tRNA(Leu) + H(+)</text>
        <dbReference type="Rhea" id="RHEA:50416"/>
        <dbReference type="Rhea" id="RHEA-COMP:9613"/>
        <dbReference type="Rhea" id="RHEA-COMP:9622"/>
        <dbReference type="Rhea" id="RHEA-COMP:12672"/>
        <dbReference type="Rhea" id="RHEA-COMP:12673"/>
        <dbReference type="ChEBI" id="CHEBI:15378"/>
        <dbReference type="ChEBI" id="CHEBI:64719"/>
        <dbReference type="ChEBI" id="CHEBI:78442"/>
        <dbReference type="ChEBI" id="CHEBI:78494"/>
        <dbReference type="ChEBI" id="CHEBI:133044"/>
        <dbReference type="EC" id="2.3.2.6"/>
    </reaction>
</comment>
<evidence type="ECO:0000256" key="4">
    <source>
        <dbReference type="HAMAP-Rule" id="MF_00688"/>
    </source>
</evidence>
<comment type="subcellular location">
    <subcellularLocation>
        <location evidence="4">Cytoplasm</location>
    </subcellularLocation>
</comment>
<keyword evidence="2 4" id="KW-0808">Transferase</keyword>
<reference evidence="5 6" key="1">
    <citation type="submission" date="2020-01" db="EMBL/GenBank/DDBJ databases">
        <title>Spongiivirga citrea KCTC 32990T.</title>
        <authorList>
            <person name="Wang G."/>
        </authorList>
    </citation>
    <scope>NUCLEOTIDE SEQUENCE [LARGE SCALE GENOMIC DNA]</scope>
    <source>
        <strain evidence="5 6">KCTC 32990</strain>
    </source>
</reference>
<comment type="caution">
    <text evidence="5">The sequence shown here is derived from an EMBL/GenBank/DDBJ whole genome shotgun (WGS) entry which is preliminary data.</text>
</comment>
<dbReference type="PANTHER" id="PTHR30098">
    <property type="entry name" value="LEUCYL/PHENYLALANYL-TRNA--PROTEIN TRANSFERASE"/>
    <property type="match status" value="1"/>
</dbReference>
<evidence type="ECO:0000256" key="1">
    <source>
        <dbReference type="ARBA" id="ARBA00022490"/>
    </source>
</evidence>
<dbReference type="RefSeq" id="WP_164030874.1">
    <property type="nucleotide sequence ID" value="NZ_JAABOQ010000003.1"/>
</dbReference>
<dbReference type="HAMAP" id="MF_00688">
    <property type="entry name" value="Leu_Phe_trans"/>
    <property type="match status" value="1"/>
</dbReference>
<dbReference type="NCBIfam" id="TIGR00667">
    <property type="entry name" value="aat"/>
    <property type="match status" value="1"/>
</dbReference>
<dbReference type="Gene3D" id="3.30.70.3550">
    <property type="entry name" value="Leucyl/phenylalanyl-tRNA-protein transferase, N-terminal domain"/>
    <property type="match status" value="1"/>
</dbReference>
<evidence type="ECO:0000313" key="5">
    <source>
        <dbReference type="EMBL" id="NER16983.1"/>
    </source>
</evidence>
<dbReference type="InterPro" id="IPR016181">
    <property type="entry name" value="Acyl_CoA_acyltransferase"/>
</dbReference>
<evidence type="ECO:0000313" key="6">
    <source>
        <dbReference type="Proteomes" id="UP000474296"/>
    </source>
</evidence>
<evidence type="ECO:0000256" key="2">
    <source>
        <dbReference type="ARBA" id="ARBA00022679"/>
    </source>
</evidence>
<dbReference type="EC" id="2.3.2.6" evidence="4"/>
<dbReference type="GO" id="GO:0005737">
    <property type="term" value="C:cytoplasm"/>
    <property type="evidence" value="ECO:0007669"/>
    <property type="project" value="UniProtKB-SubCell"/>
</dbReference>
<keyword evidence="6" id="KW-1185">Reference proteome</keyword>
<protein>
    <recommendedName>
        <fullName evidence="4">Leucyl/phenylalanyl-tRNA--protein transferase</fullName>
        <ecNumber evidence="4">2.3.2.6</ecNumber>
    </recommendedName>
    <alternativeName>
        <fullName evidence="4">L/F-transferase</fullName>
    </alternativeName>
    <alternativeName>
        <fullName evidence="4">Leucyltransferase</fullName>
    </alternativeName>
    <alternativeName>
        <fullName evidence="4">Phenyalanyltransferase</fullName>
    </alternativeName>
</protein>
<comment type="similarity">
    <text evidence="4">Belongs to the L/F-transferase family.</text>
</comment>
<accession>A0A6M0CJ16</accession>
<keyword evidence="3 4" id="KW-0012">Acyltransferase</keyword>